<keyword evidence="1" id="KW-0812">Transmembrane</keyword>
<keyword evidence="1" id="KW-1133">Transmembrane helix</keyword>
<keyword evidence="3" id="KW-1185">Reference proteome</keyword>
<organism evidence="2 3">
    <name type="scientific">Hoeflea prorocentri</name>
    <dbReference type="NCBI Taxonomy" id="1922333"/>
    <lineage>
        <taxon>Bacteria</taxon>
        <taxon>Pseudomonadati</taxon>
        <taxon>Pseudomonadota</taxon>
        <taxon>Alphaproteobacteria</taxon>
        <taxon>Hyphomicrobiales</taxon>
        <taxon>Rhizobiaceae</taxon>
        <taxon>Hoeflea</taxon>
    </lineage>
</organism>
<name>A0A9X3UGK0_9HYPH</name>
<gene>
    <name evidence="2" type="ORF">OQ273_09280</name>
</gene>
<accession>A0A9X3UGK0</accession>
<proteinExistence type="predicted"/>
<dbReference type="AlphaFoldDB" id="A0A9X3UGK0"/>
<feature type="transmembrane region" description="Helical" evidence="1">
    <location>
        <begin position="61"/>
        <end position="88"/>
    </location>
</feature>
<dbReference type="EMBL" id="JAPJZI010000001">
    <property type="protein sequence ID" value="MDA5398758.1"/>
    <property type="molecule type" value="Genomic_DNA"/>
</dbReference>
<dbReference type="Proteomes" id="UP001151234">
    <property type="component" value="Unassembled WGS sequence"/>
</dbReference>
<evidence type="ECO:0000313" key="3">
    <source>
        <dbReference type="Proteomes" id="UP001151234"/>
    </source>
</evidence>
<keyword evidence="1" id="KW-0472">Membrane</keyword>
<evidence type="ECO:0008006" key="4">
    <source>
        <dbReference type="Google" id="ProtNLM"/>
    </source>
</evidence>
<sequence length="131" mass="14584">MVTVLVKLLGTAFGRLTGGTLDRILDTIDHKVDDKTERDRIRADVLADYMRAQVTVLTGRGWWFPLFFIVPLGLWFAAVCLYSVLWCADCAFPQDWTVAALPSPLDEWAGAIIGSLFVAKIGETIAGRLRR</sequence>
<evidence type="ECO:0000313" key="2">
    <source>
        <dbReference type="EMBL" id="MDA5398758.1"/>
    </source>
</evidence>
<protein>
    <recommendedName>
        <fullName evidence="4">Holin of 3TMs, for gene-transfer release</fullName>
    </recommendedName>
</protein>
<dbReference type="RefSeq" id="WP_267990162.1">
    <property type="nucleotide sequence ID" value="NZ_JAPJZI010000001.1"/>
</dbReference>
<reference evidence="2" key="1">
    <citation type="submission" date="2022-11" db="EMBL/GenBank/DDBJ databases">
        <title>Draft genome sequence of Hoeflea poritis E7-10 and Hoeflea prorocentri PM5-8, separated from scleractinian coral Porites lutea and marine dinoflagellate.</title>
        <authorList>
            <person name="Zhang G."/>
            <person name="Wei Q."/>
            <person name="Cai L."/>
        </authorList>
    </citation>
    <scope>NUCLEOTIDE SEQUENCE</scope>
    <source>
        <strain evidence="2">PM5-8</strain>
    </source>
</reference>
<comment type="caution">
    <text evidence="2">The sequence shown here is derived from an EMBL/GenBank/DDBJ whole genome shotgun (WGS) entry which is preliminary data.</text>
</comment>
<evidence type="ECO:0000256" key="1">
    <source>
        <dbReference type="SAM" id="Phobius"/>
    </source>
</evidence>